<evidence type="ECO:0000313" key="3">
    <source>
        <dbReference type="Proteomes" id="UP001589693"/>
    </source>
</evidence>
<keyword evidence="3" id="KW-1185">Reference proteome</keyword>
<evidence type="ECO:0000256" key="1">
    <source>
        <dbReference type="SAM" id="Phobius"/>
    </source>
</evidence>
<keyword evidence="1" id="KW-0812">Transmembrane</keyword>
<keyword evidence="1" id="KW-0472">Membrane</keyword>
<dbReference type="EMBL" id="JBHLZU010000027">
    <property type="protein sequence ID" value="MFB9908565.1"/>
    <property type="molecule type" value="Genomic_DNA"/>
</dbReference>
<evidence type="ECO:0000313" key="2">
    <source>
        <dbReference type="EMBL" id="MFB9908565.1"/>
    </source>
</evidence>
<organism evidence="2 3">
    <name type="scientific">Allokutzneria oryzae</name>
    <dbReference type="NCBI Taxonomy" id="1378989"/>
    <lineage>
        <taxon>Bacteria</taxon>
        <taxon>Bacillati</taxon>
        <taxon>Actinomycetota</taxon>
        <taxon>Actinomycetes</taxon>
        <taxon>Pseudonocardiales</taxon>
        <taxon>Pseudonocardiaceae</taxon>
        <taxon>Allokutzneria</taxon>
    </lineage>
</organism>
<accession>A0ABV6A7F5</accession>
<comment type="caution">
    <text evidence="2">The sequence shown here is derived from an EMBL/GenBank/DDBJ whole genome shotgun (WGS) entry which is preliminary data.</text>
</comment>
<feature type="transmembrane region" description="Helical" evidence="1">
    <location>
        <begin position="98"/>
        <end position="127"/>
    </location>
</feature>
<name>A0ABV6A7F5_9PSEU</name>
<proteinExistence type="predicted"/>
<feature type="transmembrane region" description="Helical" evidence="1">
    <location>
        <begin position="147"/>
        <end position="168"/>
    </location>
</feature>
<dbReference type="RefSeq" id="WP_377860389.1">
    <property type="nucleotide sequence ID" value="NZ_JBHLZU010000027.1"/>
</dbReference>
<dbReference type="Proteomes" id="UP001589693">
    <property type="component" value="Unassembled WGS sequence"/>
</dbReference>
<reference evidence="2 3" key="1">
    <citation type="submission" date="2024-09" db="EMBL/GenBank/DDBJ databases">
        <authorList>
            <person name="Sun Q."/>
            <person name="Mori K."/>
        </authorList>
    </citation>
    <scope>NUCLEOTIDE SEQUENCE [LARGE SCALE GENOMIC DNA]</scope>
    <source>
        <strain evidence="2 3">TBRC 7907</strain>
    </source>
</reference>
<protein>
    <submittedName>
        <fullName evidence="2">Uncharacterized protein</fullName>
    </submittedName>
</protein>
<keyword evidence="1" id="KW-1133">Transmembrane helix</keyword>
<feature type="transmembrane region" description="Helical" evidence="1">
    <location>
        <begin position="33"/>
        <end position="53"/>
    </location>
</feature>
<sequence>MAFCAGLVVGGMLTATALVVVGSLIRAPLPDAARWTIVAVALTAVLLRDFGLVRFTLPENRRLVPESVFRLGRHLGPLQFGVEMGTAVRTYLPSGLPYVGGLVVLLTASFPAALCAGVGFGIGRALMTASNLRYGNDGEWDHEWVKHARSLAILMTVAFVITLLGLYLS</sequence>
<gene>
    <name evidence="2" type="ORF">ACFFQA_31905</name>
</gene>